<feature type="compositionally biased region" description="Polar residues" evidence="1">
    <location>
        <begin position="23"/>
        <end position="38"/>
    </location>
</feature>
<dbReference type="Proteomes" id="UP000324629">
    <property type="component" value="Unassembled WGS sequence"/>
</dbReference>
<dbReference type="EMBL" id="QNGE01007565">
    <property type="protein sequence ID" value="KAA3670991.1"/>
    <property type="molecule type" value="Genomic_DNA"/>
</dbReference>
<evidence type="ECO:0000256" key="1">
    <source>
        <dbReference type="SAM" id="MobiDB-lite"/>
    </source>
</evidence>
<feature type="non-terminal residue" evidence="2">
    <location>
        <position position="213"/>
    </location>
</feature>
<proteinExistence type="predicted"/>
<sequence>MSNHTADEIRKKRLARLGLDSRPNLSTEDGENASQNAHVESGGEFDVEMSSLSYESRVTIISNAPSAGAKVNLCDTIPSETRSSQINFDTSFNSDATDKYYSNLLSMMLRVLSVCYEEQLSNTSFCHESEDNVLIKIHSDTVQQSPEDLSDIRCYKSICFDLLSSSLAQIRSACSDASKTCDLKIAALPQYFQIEYLSNCIYKLREEKERSCL</sequence>
<comment type="caution">
    <text evidence="2">The sequence shown here is derived from an EMBL/GenBank/DDBJ whole genome shotgun (WGS) entry which is preliminary data.</text>
</comment>
<name>A0A5J4N627_9TREM</name>
<dbReference type="AlphaFoldDB" id="A0A5J4N627"/>
<keyword evidence="3" id="KW-1185">Reference proteome</keyword>
<organism evidence="2 3">
    <name type="scientific">Paragonimus westermani</name>
    <dbReference type="NCBI Taxonomy" id="34504"/>
    <lineage>
        <taxon>Eukaryota</taxon>
        <taxon>Metazoa</taxon>
        <taxon>Spiralia</taxon>
        <taxon>Lophotrochozoa</taxon>
        <taxon>Platyhelminthes</taxon>
        <taxon>Trematoda</taxon>
        <taxon>Digenea</taxon>
        <taxon>Plagiorchiida</taxon>
        <taxon>Troglotremata</taxon>
        <taxon>Troglotrematidae</taxon>
        <taxon>Paragonimus</taxon>
    </lineage>
</organism>
<feature type="region of interest" description="Disordered" evidence="1">
    <location>
        <begin position="18"/>
        <end position="42"/>
    </location>
</feature>
<protein>
    <submittedName>
        <fullName evidence="2">Uncharacterized protein</fullName>
    </submittedName>
</protein>
<evidence type="ECO:0000313" key="2">
    <source>
        <dbReference type="EMBL" id="KAA3670991.1"/>
    </source>
</evidence>
<gene>
    <name evidence="2" type="ORF">DEA37_0014426</name>
</gene>
<evidence type="ECO:0000313" key="3">
    <source>
        <dbReference type="Proteomes" id="UP000324629"/>
    </source>
</evidence>
<accession>A0A5J4N627</accession>
<reference evidence="2 3" key="1">
    <citation type="journal article" date="2019" name="Gigascience">
        <title>Whole-genome sequence of the oriental lung fluke Paragonimus westermani.</title>
        <authorList>
            <person name="Oey H."/>
            <person name="Zakrzewski M."/>
            <person name="Narain K."/>
            <person name="Devi K.R."/>
            <person name="Agatsuma T."/>
            <person name="Nawaratna S."/>
            <person name="Gobert G.N."/>
            <person name="Jones M.K."/>
            <person name="Ragan M.A."/>
            <person name="McManus D.P."/>
            <person name="Krause L."/>
        </authorList>
    </citation>
    <scope>NUCLEOTIDE SEQUENCE [LARGE SCALE GENOMIC DNA]</scope>
    <source>
        <strain evidence="2 3">IND2009</strain>
    </source>
</reference>